<dbReference type="EMBL" id="JBFDAA010000009">
    <property type="protein sequence ID" value="KAL1128962.1"/>
    <property type="molecule type" value="Genomic_DNA"/>
</dbReference>
<feature type="disulfide bond" evidence="6">
    <location>
        <begin position="165"/>
        <end position="217"/>
    </location>
</feature>
<dbReference type="SUPFAM" id="SSF57501">
    <property type="entry name" value="Cystine-knot cytokines"/>
    <property type="match status" value="1"/>
</dbReference>
<evidence type="ECO:0000256" key="7">
    <source>
        <dbReference type="PIRSR" id="PIRSR008129-2"/>
    </source>
</evidence>
<comment type="caution">
    <text evidence="9">The sequence shown here is derived from an EMBL/GenBank/DDBJ whole genome shotgun (WGS) entry which is preliminary data.</text>
</comment>
<evidence type="ECO:0000256" key="2">
    <source>
        <dbReference type="ARBA" id="ARBA00007480"/>
    </source>
</evidence>
<comment type="similarity">
    <text evidence="2">Belongs to the noggin family.</text>
</comment>
<keyword evidence="10" id="KW-1185">Reference proteome</keyword>
<keyword evidence="3" id="KW-0217">Developmental protein</keyword>
<evidence type="ECO:0000256" key="1">
    <source>
        <dbReference type="ARBA" id="ARBA00004613"/>
    </source>
</evidence>
<dbReference type="PANTHER" id="PTHR10494">
    <property type="entry name" value="BONE MORPHOGENETIC PROTEIN INHIBITOR, NOGGIN"/>
    <property type="match status" value="1"/>
</dbReference>
<gene>
    <name evidence="9" type="ORF">AAG570_013496</name>
</gene>
<feature type="region of interest" description="Disordered" evidence="8">
    <location>
        <begin position="1"/>
        <end position="50"/>
    </location>
</feature>
<dbReference type="Gene3D" id="1.10.287.520">
    <property type="entry name" value="Helix hairpin bin"/>
    <property type="match status" value="1"/>
</dbReference>
<dbReference type="Pfam" id="PF05806">
    <property type="entry name" value="Noggin"/>
    <property type="match status" value="1"/>
</dbReference>
<evidence type="ECO:0000313" key="9">
    <source>
        <dbReference type="EMBL" id="KAL1128962.1"/>
    </source>
</evidence>
<keyword evidence="5" id="KW-0732">Signal</keyword>
<name>A0ABD0YR37_9HEMI</name>
<sequence length="226" mass="25138">MVAGVTGGGGAVNGGLGLSPEAQGLRPSGGLPPPPELVEAADPGRDPRPQDINATLLARILGHHLDPKYMSQTPPLPEDNLAKKMYRRNKKGRLVPVGVMPQHLKELDLKWVRLGDGTKLRTRVPARLRRKLQQLLWAVTACPVGHSWRDLGPRFWPRWLREGTCLQEGDRPSSCSVPPGMRCRPSATAHRTLLRWHCKQQNQCHWIKIQYPVVTQCSCLCPENNS</sequence>
<evidence type="ECO:0008006" key="11">
    <source>
        <dbReference type="Google" id="ProtNLM"/>
    </source>
</evidence>
<dbReference type="InterPro" id="IPR008717">
    <property type="entry name" value="Noggin"/>
</dbReference>
<dbReference type="PANTHER" id="PTHR10494:SF6">
    <property type="entry name" value="NOGGIN"/>
    <property type="match status" value="1"/>
</dbReference>
<protein>
    <recommendedName>
        <fullName evidence="11">Noggin</fullName>
    </recommendedName>
</protein>
<evidence type="ECO:0000256" key="6">
    <source>
        <dbReference type="PIRSR" id="PIRSR008129-1"/>
    </source>
</evidence>
<comment type="subcellular location">
    <subcellularLocation>
        <location evidence="1">Secreted</location>
    </subcellularLocation>
</comment>
<dbReference type="InterPro" id="IPR029034">
    <property type="entry name" value="Cystine-knot_cytokine"/>
</dbReference>
<feature type="disulfide bond" evidence="6">
    <location>
        <begin position="142"/>
        <end position="183"/>
    </location>
</feature>
<feature type="compositionally biased region" description="Gly residues" evidence="8">
    <location>
        <begin position="1"/>
        <end position="17"/>
    </location>
</feature>
<dbReference type="AlphaFoldDB" id="A0ABD0YR37"/>
<dbReference type="Gene3D" id="2.10.90.10">
    <property type="entry name" value="Cystine-knot cytokines"/>
    <property type="match status" value="1"/>
</dbReference>
<feature type="disulfide bond" evidence="6">
    <location>
        <begin position="175"/>
        <end position="219"/>
    </location>
</feature>
<reference evidence="9 10" key="1">
    <citation type="submission" date="2024-07" db="EMBL/GenBank/DDBJ databases">
        <title>Chromosome-level genome assembly of the water stick insect Ranatra chinensis (Heteroptera: Nepidae).</title>
        <authorList>
            <person name="Liu X."/>
        </authorList>
    </citation>
    <scope>NUCLEOTIDE SEQUENCE [LARGE SCALE GENOMIC DNA]</scope>
    <source>
        <strain evidence="9">Cailab_2021Rc</strain>
        <tissue evidence="9">Muscle</tissue>
    </source>
</reference>
<evidence type="ECO:0000256" key="4">
    <source>
        <dbReference type="ARBA" id="ARBA00022525"/>
    </source>
</evidence>
<dbReference type="Proteomes" id="UP001558652">
    <property type="component" value="Unassembled WGS sequence"/>
</dbReference>
<dbReference type="PIRSF" id="PIRSF008129">
    <property type="entry name" value="Noggin"/>
    <property type="match status" value="1"/>
</dbReference>
<keyword evidence="4" id="KW-0964">Secreted</keyword>
<keyword evidence="6" id="KW-1015">Disulfide bond</keyword>
<proteinExistence type="inferred from homology"/>
<feature type="disulfide bond" evidence="6">
    <location>
        <begin position="198"/>
        <end position="204"/>
    </location>
</feature>
<dbReference type="GO" id="GO:0005576">
    <property type="term" value="C:extracellular region"/>
    <property type="evidence" value="ECO:0007669"/>
    <property type="project" value="UniProtKB-SubCell"/>
</dbReference>
<evidence type="ECO:0000313" key="10">
    <source>
        <dbReference type="Proteomes" id="UP001558652"/>
    </source>
</evidence>
<organism evidence="9 10">
    <name type="scientific">Ranatra chinensis</name>
    <dbReference type="NCBI Taxonomy" id="642074"/>
    <lineage>
        <taxon>Eukaryota</taxon>
        <taxon>Metazoa</taxon>
        <taxon>Ecdysozoa</taxon>
        <taxon>Arthropoda</taxon>
        <taxon>Hexapoda</taxon>
        <taxon>Insecta</taxon>
        <taxon>Pterygota</taxon>
        <taxon>Neoptera</taxon>
        <taxon>Paraneoptera</taxon>
        <taxon>Hemiptera</taxon>
        <taxon>Heteroptera</taxon>
        <taxon>Panheteroptera</taxon>
        <taxon>Nepomorpha</taxon>
        <taxon>Nepidae</taxon>
        <taxon>Ranatrinae</taxon>
        <taxon>Ranatra</taxon>
    </lineage>
</organism>
<feature type="glycosylation site" description="N-linked (GlcNAc...) asparagine" evidence="7">
    <location>
        <position position="53"/>
    </location>
</feature>
<evidence type="ECO:0000256" key="3">
    <source>
        <dbReference type="ARBA" id="ARBA00022473"/>
    </source>
</evidence>
<evidence type="ECO:0000256" key="5">
    <source>
        <dbReference type="ARBA" id="ARBA00022729"/>
    </source>
</evidence>
<evidence type="ECO:0000256" key="8">
    <source>
        <dbReference type="SAM" id="MobiDB-lite"/>
    </source>
</evidence>
<accession>A0ABD0YR37</accession>